<dbReference type="Gene3D" id="1.10.238.10">
    <property type="entry name" value="EF-hand"/>
    <property type="match status" value="1"/>
</dbReference>
<evidence type="ECO:0000313" key="21">
    <source>
        <dbReference type="EMBL" id="CAE0133083.1"/>
    </source>
</evidence>
<evidence type="ECO:0000256" key="9">
    <source>
        <dbReference type="ARBA" id="ARBA00022882"/>
    </source>
</evidence>
<keyword evidence="9" id="KW-0851">Voltage-gated channel</keyword>
<accession>A0A7S3F8C9</accession>
<evidence type="ECO:0000256" key="18">
    <source>
        <dbReference type="SAM" id="Phobius"/>
    </source>
</evidence>
<evidence type="ECO:0000259" key="20">
    <source>
        <dbReference type="Pfam" id="PF16905"/>
    </source>
</evidence>
<evidence type="ECO:0000259" key="19">
    <source>
        <dbReference type="Pfam" id="PF00520"/>
    </source>
</evidence>
<evidence type="ECO:0000256" key="13">
    <source>
        <dbReference type="ARBA" id="ARBA00023180"/>
    </source>
</evidence>
<feature type="transmembrane region" description="Helical" evidence="18">
    <location>
        <begin position="85"/>
        <end position="105"/>
    </location>
</feature>
<dbReference type="Gene3D" id="1.10.287.70">
    <property type="match status" value="1"/>
</dbReference>
<proteinExistence type="inferred from homology"/>
<dbReference type="Gene3D" id="1.20.120.350">
    <property type="entry name" value="Voltage-gated potassium channels. Chain C"/>
    <property type="match status" value="1"/>
</dbReference>
<feature type="compositionally biased region" description="Low complexity" evidence="17">
    <location>
        <begin position="472"/>
        <end position="487"/>
    </location>
</feature>
<keyword evidence="13" id="KW-0325">Glycoprotein</keyword>
<comment type="subcellular location">
    <subcellularLocation>
        <location evidence="1">Cell membrane</location>
        <topology evidence="1">Multi-pass membrane protein</topology>
    </subcellularLocation>
</comment>
<dbReference type="PANTHER" id="PTHR45628">
    <property type="entry name" value="VOLTAGE-DEPENDENT CALCIUM CHANNEL TYPE A SUBUNIT ALPHA-1"/>
    <property type="match status" value="1"/>
</dbReference>
<dbReference type="EMBL" id="HBHX01053529">
    <property type="protein sequence ID" value="CAE0133083.1"/>
    <property type="molecule type" value="Transcribed_RNA"/>
</dbReference>
<evidence type="ECO:0000256" key="16">
    <source>
        <dbReference type="ARBA" id="ARBA00067459"/>
    </source>
</evidence>
<organism evidence="21">
    <name type="scientific">Haptolina ericina</name>
    <dbReference type="NCBI Taxonomy" id="156174"/>
    <lineage>
        <taxon>Eukaryota</taxon>
        <taxon>Haptista</taxon>
        <taxon>Haptophyta</taxon>
        <taxon>Prymnesiophyceae</taxon>
        <taxon>Prymnesiales</taxon>
        <taxon>Prymnesiaceae</taxon>
        <taxon>Haptolina</taxon>
    </lineage>
</organism>
<feature type="transmembrane region" description="Helical" evidence="18">
    <location>
        <begin position="54"/>
        <end position="73"/>
    </location>
</feature>
<feature type="domain" description="Voltage-dependent L-type calcium channel IQ-associated" evidence="20">
    <location>
        <begin position="325"/>
        <end position="358"/>
    </location>
</feature>
<dbReference type="GO" id="GO:0098703">
    <property type="term" value="P:calcium ion import across plasma membrane"/>
    <property type="evidence" value="ECO:0007669"/>
    <property type="project" value="TreeGrafter"/>
</dbReference>
<name>A0A7S3F8C9_9EUKA</name>
<dbReference type="FunFam" id="1.10.287.70:FF:000093">
    <property type="entry name" value="Calcium channel subunit Cch1"/>
    <property type="match status" value="1"/>
</dbReference>
<evidence type="ECO:0000256" key="10">
    <source>
        <dbReference type="ARBA" id="ARBA00022989"/>
    </source>
</evidence>
<keyword evidence="14" id="KW-0407">Ion channel</keyword>
<comment type="similarity">
    <text evidence="15">Belongs to the calcium channel alpha-1 subunit (TC 1.A.1.11) family.</text>
</comment>
<feature type="transmembrane region" description="Helical" evidence="18">
    <location>
        <begin position="125"/>
        <end position="147"/>
    </location>
</feature>
<feature type="compositionally biased region" description="Polar residues" evidence="17">
    <location>
        <begin position="455"/>
        <end position="464"/>
    </location>
</feature>
<dbReference type="GO" id="GO:0008331">
    <property type="term" value="F:high voltage-gated calcium channel activity"/>
    <property type="evidence" value="ECO:0007669"/>
    <property type="project" value="TreeGrafter"/>
</dbReference>
<keyword evidence="6 18" id="KW-0812">Transmembrane</keyword>
<feature type="region of interest" description="Disordered" evidence="17">
    <location>
        <begin position="443"/>
        <end position="503"/>
    </location>
</feature>
<keyword evidence="12 18" id="KW-0472">Membrane</keyword>
<evidence type="ECO:0000256" key="8">
    <source>
        <dbReference type="ARBA" id="ARBA00022837"/>
    </source>
</evidence>
<dbReference type="SUPFAM" id="SSF81324">
    <property type="entry name" value="Voltage-gated potassium channels"/>
    <property type="match status" value="1"/>
</dbReference>
<evidence type="ECO:0000256" key="15">
    <source>
        <dbReference type="ARBA" id="ARBA00061395"/>
    </source>
</evidence>
<evidence type="ECO:0000256" key="14">
    <source>
        <dbReference type="ARBA" id="ARBA00023303"/>
    </source>
</evidence>
<keyword evidence="7" id="KW-0677">Repeat</keyword>
<keyword evidence="2" id="KW-0813">Transport</keyword>
<dbReference type="Pfam" id="PF00520">
    <property type="entry name" value="Ion_trans"/>
    <property type="match status" value="1"/>
</dbReference>
<evidence type="ECO:0000256" key="4">
    <source>
        <dbReference type="ARBA" id="ARBA00022568"/>
    </source>
</evidence>
<dbReference type="InterPro" id="IPR005821">
    <property type="entry name" value="Ion_trans_dom"/>
</dbReference>
<evidence type="ECO:0000256" key="7">
    <source>
        <dbReference type="ARBA" id="ARBA00022737"/>
    </source>
</evidence>
<dbReference type="PANTHER" id="PTHR45628:SF7">
    <property type="entry name" value="VOLTAGE-DEPENDENT CALCIUM CHANNEL TYPE A SUBUNIT ALPHA-1"/>
    <property type="match status" value="1"/>
</dbReference>
<feature type="domain" description="Ion transport" evidence="19">
    <location>
        <begin position="54"/>
        <end position="308"/>
    </location>
</feature>
<evidence type="ECO:0000256" key="3">
    <source>
        <dbReference type="ARBA" id="ARBA00022475"/>
    </source>
</evidence>
<dbReference type="AlphaFoldDB" id="A0A7S3F8C9"/>
<keyword evidence="8" id="KW-0106">Calcium</keyword>
<feature type="transmembrane region" description="Helical" evidence="18">
    <location>
        <begin position="279"/>
        <end position="303"/>
    </location>
</feature>
<dbReference type="InterPro" id="IPR027359">
    <property type="entry name" value="Volt_channel_dom_sf"/>
</dbReference>
<gene>
    <name evidence="21" type="ORF">HERI1096_LOCUS29506</name>
</gene>
<evidence type="ECO:0000256" key="11">
    <source>
        <dbReference type="ARBA" id="ARBA00023065"/>
    </source>
</evidence>
<dbReference type="Pfam" id="PF16905">
    <property type="entry name" value="GPHH"/>
    <property type="match status" value="1"/>
</dbReference>
<sequence length="687" mass="76014">MVDTFADMQDVLLPGGQTRWRETMTLVLSVSPQQNLPRPEQCVRGACWALVRNLYFQLFIVLTILFNTLLMALEGDTLKSIPDAPMYLALMYSVCNWIFAFEAAGKIAAYSFRGYMADNWNVFDFSLVALALVDMLTAATGMILPGLQPTLLRVLRVLRAARVLRTFRIARSVNGLRSLLKTVVLSLPALANILGLYVVVLFTFSVLGMELFSKVVWGHHLNVDANFCDFPTAMLTLFRCSTGEGWNNIMHDLSIKPGEVGDDGRTCSETEGNCGSWLAIPYFAVFVVFSSFIILKMMIAVVIENFKSSLRNDSYFVKPAHTDSFVEAWAEFDPLGSARLPVDMLPALLRKLPPPLGLEPNEYKGRIRHVDLTRYIIKLHVKCHPSEFDHEPVRVVLFHELLMCLTEGALHREHVQKMAACDVRSSSPVLTRAKTQKELLEAHTLSWARPEGDNATPTDTSPGSSFCRRQAGETSPGEEGSPGSPESPLRDPVLRDPVLGVPGLRDGAEARLMRCRGKHASTERILLTIDCSESAATGGYRGSVDEEEQAQFARMAAMKSRQCSCESLSANQSPSCLRAGAAPGLDPAPGGQASCGESSFHKGTAGACVHVDEAERTRYARMMSLKSKKSMHSVIPQHEEAHHEEEHESHVVTVAQEFAVVKLQRHWRNRQLARKAQQSQQAKSLSA</sequence>
<keyword evidence="10 18" id="KW-1133">Transmembrane helix</keyword>
<protein>
    <recommendedName>
        <fullName evidence="16">Calcium-channel protein CCH1</fullName>
    </recommendedName>
</protein>
<evidence type="ECO:0000256" key="1">
    <source>
        <dbReference type="ARBA" id="ARBA00004651"/>
    </source>
</evidence>
<dbReference type="InterPro" id="IPR050599">
    <property type="entry name" value="VDCC_alpha-1_subunit"/>
</dbReference>
<keyword evidence="11" id="KW-0406">Ion transport</keyword>
<dbReference type="GO" id="GO:0005891">
    <property type="term" value="C:voltage-gated calcium channel complex"/>
    <property type="evidence" value="ECO:0007669"/>
    <property type="project" value="TreeGrafter"/>
</dbReference>
<evidence type="ECO:0000256" key="17">
    <source>
        <dbReference type="SAM" id="MobiDB-lite"/>
    </source>
</evidence>
<evidence type="ECO:0000256" key="6">
    <source>
        <dbReference type="ARBA" id="ARBA00022692"/>
    </source>
</evidence>
<dbReference type="InterPro" id="IPR031649">
    <property type="entry name" value="GPHH_dom"/>
</dbReference>
<keyword evidence="3" id="KW-1003">Cell membrane</keyword>
<evidence type="ECO:0000256" key="5">
    <source>
        <dbReference type="ARBA" id="ARBA00022673"/>
    </source>
</evidence>
<evidence type="ECO:0000256" key="2">
    <source>
        <dbReference type="ARBA" id="ARBA00022448"/>
    </source>
</evidence>
<keyword evidence="4" id="KW-0109">Calcium transport</keyword>
<keyword evidence="5" id="KW-0107">Calcium channel</keyword>
<reference evidence="21" key="1">
    <citation type="submission" date="2021-01" db="EMBL/GenBank/DDBJ databases">
        <authorList>
            <person name="Corre E."/>
            <person name="Pelletier E."/>
            <person name="Niang G."/>
            <person name="Scheremetjew M."/>
            <person name="Finn R."/>
            <person name="Kale V."/>
            <person name="Holt S."/>
            <person name="Cochrane G."/>
            <person name="Meng A."/>
            <person name="Brown T."/>
            <person name="Cohen L."/>
        </authorList>
    </citation>
    <scope>NUCLEOTIDE SEQUENCE</scope>
    <source>
        <strain evidence="21">CCMP281</strain>
    </source>
</reference>
<feature type="transmembrane region" description="Helical" evidence="18">
    <location>
        <begin position="183"/>
        <end position="207"/>
    </location>
</feature>
<evidence type="ECO:0000256" key="12">
    <source>
        <dbReference type="ARBA" id="ARBA00023136"/>
    </source>
</evidence>